<dbReference type="GO" id="GO:0005737">
    <property type="term" value="C:cytoplasm"/>
    <property type="evidence" value="ECO:0007669"/>
    <property type="project" value="UniProtKB-SubCell"/>
</dbReference>
<dbReference type="GO" id="GO:0006744">
    <property type="term" value="P:ubiquinone biosynthetic process"/>
    <property type="evidence" value="ECO:0007669"/>
    <property type="project" value="UniProtKB-UniRule"/>
</dbReference>
<comment type="function">
    <text evidence="1">Required for ubiquinone (coenzyme Q) biosynthesis. Binds hydrophobic ubiquinone biosynthetic intermediates via its SCP2 domain and is essential for the stability of the Ubi complex. May constitute a docking platform where Ubi enzymes assemble and access their SCP2-bound polyprenyl substrates.</text>
</comment>
<evidence type="ECO:0000313" key="3">
    <source>
        <dbReference type="EMBL" id="GBL45353.1"/>
    </source>
</evidence>
<dbReference type="InterPro" id="IPR003033">
    <property type="entry name" value="SCP2_sterol-bd_dom"/>
</dbReference>
<keyword evidence="1" id="KW-0963">Cytoplasm</keyword>
<keyword evidence="3" id="KW-0830">Ubiquinone</keyword>
<organism evidence="3 4">
    <name type="scientific">Sulfuriferula multivorans</name>
    <dbReference type="NCBI Taxonomy" id="1559896"/>
    <lineage>
        <taxon>Bacteria</taxon>
        <taxon>Pseudomonadati</taxon>
        <taxon>Pseudomonadota</taxon>
        <taxon>Betaproteobacteria</taxon>
        <taxon>Nitrosomonadales</taxon>
        <taxon>Sulfuricellaceae</taxon>
        <taxon>Sulfuriferula</taxon>
    </lineage>
</organism>
<gene>
    <name evidence="1" type="primary">ubiJ</name>
    <name evidence="3" type="ORF">SFMTTN_1160</name>
</gene>
<feature type="domain" description="SCP2" evidence="2">
    <location>
        <begin position="14"/>
        <end position="105"/>
    </location>
</feature>
<dbReference type="InterPro" id="IPR038989">
    <property type="entry name" value="UbiJ"/>
</dbReference>
<dbReference type="Pfam" id="PF02036">
    <property type="entry name" value="SCP2"/>
    <property type="match status" value="1"/>
</dbReference>
<dbReference type="AlphaFoldDB" id="A0A401JCI0"/>
<dbReference type="UniPathway" id="UPA00232"/>
<protein>
    <recommendedName>
        <fullName evidence="1">Ubiquinone biosynthesis accessory factor UbiJ</fullName>
    </recommendedName>
</protein>
<sequence>MLSSLAASAGLPLLNHLLHGAPWARQRLLAWAGHTVSIKLFPLRLTLTVTAAGTFAAAEADAAPDAHIELSPVQAARLAMKDPAAFRNVVIDGDAQFAATLGSIFRELDWDAEADMARVVGDVAAHRLVHSARSLHAWQRHAMDSAQQSLVEYATEERPLLAKRRHIATFIDDVDAVRDDTARLEKRLQLFAARRNVN</sequence>
<comment type="subcellular location">
    <subcellularLocation>
        <location evidence="1">Cytoplasm</location>
    </subcellularLocation>
</comment>
<dbReference type="Proteomes" id="UP000286806">
    <property type="component" value="Unassembled WGS sequence"/>
</dbReference>
<keyword evidence="4" id="KW-1185">Reference proteome</keyword>
<accession>A0A401JCI0</accession>
<dbReference type="EMBL" id="BGOW01000010">
    <property type="protein sequence ID" value="GBL45353.1"/>
    <property type="molecule type" value="Genomic_DNA"/>
</dbReference>
<reference evidence="3 4" key="1">
    <citation type="journal article" date="2019" name="Front. Microbiol.">
        <title>Genomes of Neutrophilic Sulfur-Oxidizing Chemolithoautotrophs Representing 9 Proteobacterial Species From 8 Genera.</title>
        <authorList>
            <person name="Watanabe T."/>
            <person name="Kojima H."/>
            <person name="Umezawa K."/>
            <person name="Hori C."/>
            <person name="Takasuka T.E."/>
            <person name="Kato Y."/>
            <person name="Fukui M."/>
        </authorList>
    </citation>
    <scope>NUCLEOTIDE SEQUENCE [LARGE SCALE GENOMIC DNA]</scope>
    <source>
        <strain evidence="3 4">TTN</strain>
    </source>
</reference>
<evidence type="ECO:0000313" key="4">
    <source>
        <dbReference type="Proteomes" id="UP000286806"/>
    </source>
</evidence>
<proteinExistence type="inferred from homology"/>
<dbReference type="RefSeq" id="WP_124704182.1">
    <property type="nucleotide sequence ID" value="NZ_BGOW01000010.1"/>
</dbReference>
<dbReference type="OrthoDB" id="8525483at2"/>
<dbReference type="PANTHER" id="PTHR38693">
    <property type="entry name" value="UBIQUINONE BIOSYNTHESIS PROTEIN UBIJ"/>
    <property type="match status" value="1"/>
</dbReference>
<evidence type="ECO:0000256" key="1">
    <source>
        <dbReference type="HAMAP-Rule" id="MF_02215"/>
    </source>
</evidence>
<keyword evidence="1" id="KW-0831">Ubiquinone biosynthesis</keyword>
<dbReference type="HAMAP" id="MF_02215">
    <property type="entry name" value="UbiJ"/>
    <property type="match status" value="1"/>
</dbReference>
<name>A0A401JCI0_9PROT</name>
<evidence type="ECO:0000259" key="2">
    <source>
        <dbReference type="Pfam" id="PF02036"/>
    </source>
</evidence>
<comment type="similarity">
    <text evidence="1">Belongs to the UbiJ family.</text>
</comment>
<dbReference type="PANTHER" id="PTHR38693:SF1">
    <property type="entry name" value="UBIQUINONE BIOSYNTHESIS ACCESSORY FACTOR UBIJ"/>
    <property type="match status" value="1"/>
</dbReference>
<comment type="pathway">
    <text evidence="1">Cofactor biosynthesis; ubiquinone biosynthesis.</text>
</comment>
<comment type="caution">
    <text evidence="3">The sequence shown here is derived from an EMBL/GenBank/DDBJ whole genome shotgun (WGS) entry which is preliminary data.</text>
</comment>